<protein>
    <submittedName>
        <fullName evidence="1">Uncharacterized protein</fullName>
    </submittedName>
</protein>
<geneLocation type="mitochondrion" evidence="1"/>
<name>A0A1Y0AZN9_9LAMI</name>
<sequence length="92" mass="10219">MLIALFWRWIKLDFIDWCRNRTVKDRSLVLPSTPSDGIDAVILNKLRSSTIQSLSLGAGKSSKSISSIQKSQSMVMASVNSSQFMSMSISSF</sequence>
<evidence type="ECO:0000313" key="1">
    <source>
        <dbReference type="EMBL" id="ART30610.1"/>
    </source>
</evidence>
<dbReference type="EMBL" id="KY774314">
    <property type="protein sequence ID" value="ART30610.1"/>
    <property type="molecule type" value="Genomic_DNA"/>
</dbReference>
<keyword evidence="1" id="KW-0496">Mitochondrion</keyword>
<organism evidence="1">
    <name type="scientific">Utricularia reniformis</name>
    <dbReference type="NCBI Taxonomy" id="192314"/>
    <lineage>
        <taxon>Eukaryota</taxon>
        <taxon>Viridiplantae</taxon>
        <taxon>Streptophyta</taxon>
        <taxon>Embryophyta</taxon>
        <taxon>Tracheophyta</taxon>
        <taxon>Spermatophyta</taxon>
        <taxon>Magnoliopsida</taxon>
        <taxon>eudicotyledons</taxon>
        <taxon>Gunneridae</taxon>
        <taxon>Pentapetalae</taxon>
        <taxon>asterids</taxon>
        <taxon>lamiids</taxon>
        <taxon>Lamiales</taxon>
        <taxon>Lentibulariaceae</taxon>
        <taxon>Utricularia</taxon>
    </lineage>
</organism>
<gene>
    <name evidence="1" type="ORF">AEK19_MT0338</name>
</gene>
<dbReference type="AlphaFoldDB" id="A0A1Y0AZN9"/>
<reference evidence="1" key="1">
    <citation type="submission" date="2017-03" db="EMBL/GenBank/DDBJ databases">
        <title>The mitochondrial genome of the carnivorous plant Utricularia reniformis (Lentibulariaceae): structure, comparative analysis and evolutionary landmarks.</title>
        <authorList>
            <person name="Silva S.R."/>
            <person name="Alvarenga D.O."/>
            <person name="Michael T.P."/>
            <person name="Miranda V.F.O."/>
            <person name="Varani A.M."/>
        </authorList>
    </citation>
    <scope>NUCLEOTIDE SEQUENCE</scope>
</reference>
<proteinExistence type="predicted"/>
<accession>A0A1Y0AZN9</accession>